<dbReference type="Proteomes" id="UP001240589">
    <property type="component" value="Unassembled WGS sequence"/>
</dbReference>
<dbReference type="Gene3D" id="3.10.450.50">
    <property type="match status" value="1"/>
</dbReference>
<dbReference type="EMBL" id="JASPBL010000063">
    <property type="protein sequence ID" value="MDK8362607.1"/>
    <property type="molecule type" value="Genomic_DNA"/>
</dbReference>
<dbReference type="PANTHER" id="PTHR33747">
    <property type="entry name" value="UPF0225 PROTEIN SCO1677"/>
    <property type="match status" value="1"/>
</dbReference>
<gene>
    <name evidence="1" type="ORF">QP792_10490</name>
</gene>
<dbReference type="Pfam" id="PF02810">
    <property type="entry name" value="SEC-C"/>
    <property type="match status" value="1"/>
</dbReference>
<name>A0AAW6ZG48_NEIMU</name>
<dbReference type="RefSeq" id="WP_285046834.1">
    <property type="nucleotide sequence ID" value="NZ_JASOLC010000062.1"/>
</dbReference>
<organism evidence="1 2">
    <name type="scientific">Neisseria mucosa</name>
    <dbReference type="NCBI Taxonomy" id="488"/>
    <lineage>
        <taxon>Bacteria</taxon>
        <taxon>Pseudomonadati</taxon>
        <taxon>Pseudomonadota</taxon>
        <taxon>Betaproteobacteria</taxon>
        <taxon>Neisseriales</taxon>
        <taxon>Neisseriaceae</taxon>
        <taxon>Neisseria</taxon>
    </lineage>
</organism>
<protein>
    <submittedName>
        <fullName evidence="1">SEC-C metal-binding domain-containing protein</fullName>
    </submittedName>
</protein>
<dbReference type="AlphaFoldDB" id="A0AAW6ZG48"/>
<evidence type="ECO:0000313" key="1">
    <source>
        <dbReference type="EMBL" id="MDK8362607.1"/>
    </source>
</evidence>
<dbReference type="InterPro" id="IPR004027">
    <property type="entry name" value="SEC_C_motif"/>
</dbReference>
<comment type="caution">
    <text evidence="1">The sequence shown here is derived from an EMBL/GenBank/DDBJ whole genome shotgun (WGS) entry which is preliminary data.</text>
</comment>
<accession>A0AAW6ZG48</accession>
<proteinExistence type="predicted"/>
<reference evidence="1" key="1">
    <citation type="submission" date="2023-05" db="EMBL/GenBank/DDBJ databases">
        <title>Genomic Catalog of Human Bladder Bacteria.</title>
        <authorList>
            <person name="Du J."/>
        </authorList>
    </citation>
    <scope>NUCLEOTIDE SEQUENCE</scope>
    <source>
        <strain evidence="1">UMB7974B</strain>
    </source>
</reference>
<dbReference type="PANTHER" id="PTHR33747:SF1">
    <property type="entry name" value="ADENYLATE CYCLASE-ASSOCIATED CAP C-TERMINAL DOMAIN-CONTAINING PROTEIN"/>
    <property type="match status" value="1"/>
</dbReference>
<dbReference type="SUPFAM" id="SSF103642">
    <property type="entry name" value="Sec-C motif"/>
    <property type="match status" value="1"/>
</dbReference>
<sequence length="749" mass="88308">MTTEQQIFEELSNLCGSKGFIHVLVKMWFKDNYFRANKKGNFTTSQISEFQANREKLNRNELNTLLALVVKNNQNFFQDEVPKREMSDEYSTRAYELLEDFHEIFQKKSFINMMEKFSSLKETGDLQLKQQESDWFLNENNIREAIFYSGDGAYDFQYQDLGYLKYINDNEWFIKNKNFSVEYALLSIEMIFYIHHQKIHHDVINNKPISIQSFTYTKKDFIDIFENYKEKHQLPTDYSINEIISFISAFSFKLDNLEDLYKFQSFDDFNPLVAFPFVKVSEDEFLLLDLYTLSQAFYETPFFWLSGDGEYKNLASKNRGEFTEYMVYTIFCDVFGKENVWLNVDLYSKSSLTHSKKDRIGEIDILVNIHGYSLVFQAKSKKLTINARKGNIQQIDNDFSKAIQHAYNQAFECSKILLGNDYIARIEGEIVKLPETDFCIPICVLSEHFPALTMQIRWLLKENQHEKIASALVFDVFLLDLMYKTLNTPLEFIHFISVLSNVREIFLANTQIDLLAVHLSRNLLCSEDADMFYLDNGLSADLDLFLLNKRRNIITHTDRNEIPSLSCWFKFKDTYWWQLFAFCSQLDIKEKFKFGLELLQLSGEFIEQYNSIVLDRINKLKLNTNQIISDFTMFLSNNHGLTVYVHNSPFITEEVKEQIYEHANLRKYHAKSNLWFALIISTKGVVKYIDILDSEWVFNDEMQQKYQRVFGRKPTQKLFIDGRAVTRKIGRNEPCPCNSGKKYKRCCGK</sequence>
<evidence type="ECO:0000313" key="2">
    <source>
        <dbReference type="Proteomes" id="UP001240589"/>
    </source>
</evidence>